<dbReference type="Proteomes" id="UP000217918">
    <property type="component" value="Unassembled WGS sequence"/>
</dbReference>
<feature type="chain" id="PRO_5012765521" description="CHRD domain-containing protein" evidence="1">
    <location>
        <begin position="27"/>
        <end position="183"/>
    </location>
</feature>
<evidence type="ECO:0000313" key="2">
    <source>
        <dbReference type="EMBL" id="PBQ24785.1"/>
    </source>
</evidence>
<dbReference type="AlphaFoldDB" id="A0A2A3U0V8"/>
<proteinExistence type="predicted"/>
<keyword evidence="1" id="KW-0732">Signal</keyword>
<feature type="signal peptide" evidence="1">
    <location>
        <begin position="1"/>
        <end position="26"/>
    </location>
</feature>
<dbReference type="EMBL" id="NVYO01000001">
    <property type="protein sequence ID" value="PBQ24785.1"/>
    <property type="molecule type" value="Genomic_DNA"/>
</dbReference>
<accession>A0A2A3U0V8</accession>
<comment type="caution">
    <text evidence="2">The sequence shown here is derived from an EMBL/GenBank/DDBJ whole genome shotgun (WGS) entry which is preliminary data.</text>
</comment>
<reference evidence="2 3" key="1">
    <citation type="submission" date="2017-09" db="EMBL/GenBank/DDBJ databases">
        <title>Genome sequence of Lactobacillus brevis D7.</title>
        <authorList>
            <person name="Kwon M.-S."/>
            <person name="Lim S.K."/>
            <person name="Choi H.-J."/>
        </authorList>
    </citation>
    <scope>NUCLEOTIDE SEQUENCE [LARGE SCALE GENOMIC DNA]</scope>
    <source>
        <strain evidence="2 3">D7</strain>
    </source>
</reference>
<protein>
    <recommendedName>
        <fullName evidence="4">CHRD domain-containing protein</fullName>
    </recommendedName>
</protein>
<evidence type="ECO:0008006" key="4">
    <source>
        <dbReference type="Google" id="ProtNLM"/>
    </source>
</evidence>
<dbReference type="RefSeq" id="WP_096110416.1">
    <property type="nucleotide sequence ID" value="NZ_NVYO01000001.1"/>
</dbReference>
<evidence type="ECO:0000256" key="1">
    <source>
        <dbReference type="SAM" id="SignalP"/>
    </source>
</evidence>
<evidence type="ECO:0000313" key="3">
    <source>
        <dbReference type="Proteomes" id="UP000217918"/>
    </source>
</evidence>
<name>A0A2A3U0V8_LEVBR</name>
<sequence>MNFRKTKLLLLLVLISGLSLTPPAFADKHLIAATSLNANHSEQLGRQFTELAIPLHLNNRLMPTAASSSQPTSTFSEKWVNGGLNTFAPNKSALVALHTYYGKIAVSLMLGGPAGGALVAGLPGAVVGTVGGNLMANRFNAAQADIGELINAGATQGGCRITLVDEFPITNLASQIQATTQNR</sequence>
<gene>
    <name evidence="2" type="ORF">CNR29_12440</name>
</gene>
<organism evidence="2 3">
    <name type="scientific">Levilactobacillus brevis</name>
    <name type="common">Lactobacillus brevis</name>
    <dbReference type="NCBI Taxonomy" id="1580"/>
    <lineage>
        <taxon>Bacteria</taxon>
        <taxon>Bacillati</taxon>
        <taxon>Bacillota</taxon>
        <taxon>Bacilli</taxon>
        <taxon>Lactobacillales</taxon>
        <taxon>Lactobacillaceae</taxon>
        <taxon>Levilactobacillus</taxon>
    </lineage>
</organism>